<dbReference type="AlphaFoldDB" id="A0A0F3GSJ0"/>
<dbReference type="PANTHER" id="PTHR35812:SF1">
    <property type="entry name" value="LIPOPROTEIN"/>
    <property type="match status" value="1"/>
</dbReference>
<evidence type="ECO:0000313" key="2">
    <source>
        <dbReference type="EMBL" id="KJU83658.1"/>
    </source>
</evidence>
<dbReference type="PANTHER" id="PTHR35812">
    <property type="entry name" value="LIPOPROTEIN"/>
    <property type="match status" value="1"/>
</dbReference>
<feature type="non-terminal residue" evidence="2">
    <location>
        <position position="227"/>
    </location>
</feature>
<feature type="domain" description="Lcl C-terminal" evidence="1">
    <location>
        <begin position="174"/>
        <end position="227"/>
    </location>
</feature>
<name>A0A0F3GSJ0_9BACT</name>
<comment type="caution">
    <text evidence="2">The sequence shown here is derived from an EMBL/GenBank/DDBJ whole genome shotgun (WGS) entry which is preliminary data.</text>
</comment>
<evidence type="ECO:0000313" key="3">
    <source>
        <dbReference type="Proteomes" id="UP000033423"/>
    </source>
</evidence>
<dbReference type="Proteomes" id="UP000033423">
    <property type="component" value="Unassembled WGS sequence"/>
</dbReference>
<reference evidence="2 3" key="1">
    <citation type="submission" date="2015-02" db="EMBL/GenBank/DDBJ databases">
        <title>Single-cell genomics of uncultivated deep-branching MTB reveals a conserved set of magnetosome genes.</title>
        <authorList>
            <person name="Kolinko S."/>
            <person name="Richter M."/>
            <person name="Glockner F.O."/>
            <person name="Brachmann A."/>
            <person name="Schuler D."/>
        </authorList>
    </citation>
    <scope>NUCLEOTIDE SEQUENCE [LARGE SCALE GENOMIC DNA]</scope>
    <source>
        <strain evidence="2">TM-1</strain>
    </source>
</reference>
<evidence type="ECO:0000259" key="1">
    <source>
        <dbReference type="Pfam" id="PF07603"/>
    </source>
</evidence>
<sequence>MKIASGLTTQFTVTPETGYTASVTGTCGGKLVDTTYTTEPIKADCTVEATFTQTFYTVTPSAGTGGTIDPSTPVKVGSGLTTKFTVTPNKGYTASADGCGGKLAGTTYTTGAITGDCKVTATFTPSTVSLPQTGQTKCYDEGGKEISCIATGQDGDLKKGVAWPDPRFKDNGDKTVTDNLTGLVWTKDAGTPTVDSCAGGKMNWQAAIGYVACLNKAKHLGYTDWRL</sequence>
<dbReference type="Pfam" id="PF07603">
    <property type="entry name" value="Lcl_C"/>
    <property type="match status" value="1"/>
</dbReference>
<proteinExistence type="predicted"/>
<dbReference type="EMBL" id="LACI01001796">
    <property type="protein sequence ID" value="KJU83658.1"/>
    <property type="molecule type" value="Genomic_DNA"/>
</dbReference>
<dbReference type="InterPro" id="IPR011460">
    <property type="entry name" value="Lcl_C"/>
</dbReference>
<gene>
    <name evidence="2" type="ORF">MBAV_004148</name>
</gene>
<protein>
    <submittedName>
        <fullName evidence="2">Protein containing DUF1566</fullName>
    </submittedName>
</protein>
<keyword evidence="3" id="KW-1185">Reference proteome</keyword>
<organism evidence="2 3">
    <name type="scientific">Candidatus Magnetobacterium bavaricum</name>
    <dbReference type="NCBI Taxonomy" id="29290"/>
    <lineage>
        <taxon>Bacteria</taxon>
        <taxon>Pseudomonadati</taxon>
        <taxon>Nitrospirota</taxon>
        <taxon>Thermodesulfovibrionia</taxon>
        <taxon>Thermodesulfovibrionales</taxon>
        <taxon>Candidatus Magnetobacteriaceae</taxon>
        <taxon>Candidatus Magnetobacterium</taxon>
    </lineage>
</organism>
<accession>A0A0F3GSJ0</accession>